<dbReference type="Proteomes" id="UP000520767">
    <property type="component" value="Unassembled WGS sequence"/>
</dbReference>
<gene>
    <name evidence="5" type="ORF">FHR82_003052</name>
</gene>
<comment type="similarity">
    <text evidence="3">Belongs to the acetyltransferase family. RimJ subfamily.</text>
</comment>
<evidence type="ECO:0000256" key="2">
    <source>
        <dbReference type="ARBA" id="ARBA00023315"/>
    </source>
</evidence>
<dbReference type="AlphaFoldDB" id="A0A7W7Q4N6"/>
<dbReference type="PANTHER" id="PTHR43792">
    <property type="entry name" value="GNAT FAMILY, PUTATIVE (AFU_ORTHOLOGUE AFUA_3G00765)-RELATED-RELATED"/>
    <property type="match status" value="1"/>
</dbReference>
<organism evidence="5 6">
    <name type="scientific">Actinophytocola algeriensis</name>
    <dbReference type="NCBI Taxonomy" id="1768010"/>
    <lineage>
        <taxon>Bacteria</taxon>
        <taxon>Bacillati</taxon>
        <taxon>Actinomycetota</taxon>
        <taxon>Actinomycetes</taxon>
        <taxon>Pseudonocardiales</taxon>
        <taxon>Pseudonocardiaceae</taxon>
    </lineage>
</organism>
<evidence type="ECO:0000313" key="6">
    <source>
        <dbReference type="Proteomes" id="UP000520767"/>
    </source>
</evidence>
<comment type="caution">
    <text evidence="5">The sequence shown here is derived from an EMBL/GenBank/DDBJ whole genome shotgun (WGS) entry which is preliminary data.</text>
</comment>
<dbReference type="PROSITE" id="PS51186">
    <property type="entry name" value="GNAT"/>
    <property type="match status" value="1"/>
</dbReference>
<evidence type="ECO:0000256" key="1">
    <source>
        <dbReference type="ARBA" id="ARBA00022679"/>
    </source>
</evidence>
<evidence type="ECO:0000256" key="3">
    <source>
        <dbReference type="ARBA" id="ARBA00038502"/>
    </source>
</evidence>
<dbReference type="GO" id="GO:0016747">
    <property type="term" value="F:acyltransferase activity, transferring groups other than amino-acyl groups"/>
    <property type="evidence" value="ECO:0007669"/>
    <property type="project" value="InterPro"/>
</dbReference>
<accession>A0A7W7Q4N6</accession>
<protein>
    <submittedName>
        <fullName evidence="5">RimJ/RimL family protein N-acetyltransferase</fullName>
    </submittedName>
</protein>
<keyword evidence="6" id="KW-1185">Reference proteome</keyword>
<dbReference type="CDD" id="cd04301">
    <property type="entry name" value="NAT_SF"/>
    <property type="match status" value="1"/>
</dbReference>
<dbReference type="Gene3D" id="3.40.630.30">
    <property type="match status" value="2"/>
</dbReference>
<dbReference type="SUPFAM" id="SSF55729">
    <property type="entry name" value="Acyl-CoA N-acyltransferases (Nat)"/>
    <property type="match status" value="2"/>
</dbReference>
<reference evidence="5 6" key="1">
    <citation type="submission" date="2020-08" db="EMBL/GenBank/DDBJ databases">
        <title>Genomic Encyclopedia of Type Strains, Phase III (KMG-III): the genomes of soil and plant-associated and newly described type strains.</title>
        <authorList>
            <person name="Whitman W."/>
        </authorList>
    </citation>
    <scope>NUCLEOTIDE SEQUENCE [LARGE SCALE GENOMIC DNA]</scope>
    <source>
        <strain evidence="5 6">CECT 8960</strain>
    </source>
</reference>
<evidence type="ECO:0000259" key="4">
    <source>
        <dbReference type="PROSITE" id="PS51186"/>
    </source>
</evidence>
<keyword evidence="2" id="KW-0012">Acyltransferase</keyword>
<dbReference type="InterPro" id="IPR016181">
    <property type="entry name" value="Acyl_CoA_acyltransferase"/>
</dbReference>
<dbReference type="PANTHER" id="PTHR43792:SF8">
    <property type="entry name" value="[RIBOSOMAL PROTEIN US5]-ALANINE N-ACETYLTRANSFERASE"/>
    <property type="match status" value="1"/>
</dbReference>
<proteinExistence type="inferred from homology"/>
<evidence type="ECO:0000313" key="5">
    <source>
        <dbReference type="EMBL" id="MBB4906832.1"/>
    </source>
</evidence>
<name>A0A7W7Q4N6_9PSEU</name>
<sequence length="386" mass="42953">MALSFPDDIPTLTDGEITLRAHALSDVDEVIVQCVDPESIRWTTVPVPYSREDATGFVTEVVPSGWLTRKDLGFAIEAPHPDGVRRFSGSISLRPLADGVAELAFGLHPAVRGQGVCSRAVKLILDWGFTQPDIELVVWYAQVGNWASWRVAWANGFSYDGKVAKFLAQRGQRYDAWCGSLRKGDTREPKYEWHVPPTLESDRIRLRPHVDEDGRRFVEMMTDERSRHFAGRNSWANNMEPADRVLVRPREFDARGERYDWTIADRETDEFIGHIQLFNLRGLDHTAAEIGYGVHPDARGKGVLTEALGMLVDCAFADKKDGGLGLRRLSLSTAASNTASRYGAEKAGFTHVATQPESFPTGESGFEDETVYALVDPKWTELSTAG</sequence>
<dbReference type="RefSeq" id="WP_184810989.1">
    <property type="nucleotide sequence ID" value="NZ_JACHJQ010000003.1"/>
</dbReference>
<dbReference type="InterPro" id="IPR000182">
    <property type="entry name" value="GNAT_dom"/>
</dbReference>
<dbReference type="EMBL" id="JACHJQ010000003">
    <property type="protein sequence ID" value="MBB4906832.1"/>
    <property type="molecule type" value="Genomic_DNA"/>
</dbReference>
<feature type="domain" description="N-acetyltransferase" evidence="4">
    <location>
        <begin position="204"/>
        <end position="381"/>
    </location>
</feature>
<dbReference type="InterPro" id="IPR051531">
    <property type="entry name" value="N-acetyltransferase"/>
</dbReference>
<keyword evidence="1 5" id="KW-0808">Transferase</keyword>
<dbReference type="Pfam" id="PF13302">
    <property type="entry name" value="Acetyltransf_3"/>
    <property type="match status" value="2"/>
</dbReference>